<organism evidence="1 2">
    <name type="scientific">Gigaspora margarita</name>
    <dbReference type="NCBI Taxonomy" id="4874"/>
    <lineage>
        <taxon>Eukaryota</taxon>
        <taxon>Fungi</taxon>
        <taxon>Fungi incertae sedis</taxon>
        <taxon>Mucoromycota</taxon>
        <taxon>Glomeromycotina</taxon>
        <taxon>Glomeromycetes</taxon>
        <taxon>Diversisporales</taxon>
        <taxon>Gigasporaceae</taxon>
        <taxon>Gigaspora</taxon>
    </lineage>
</organism>
<protein>
    <submittedName>
        <fullName evidence="1">Uncharacterized protein</fullName>
    </submittedName>
</protein>
<accession>A0A8H4EMF2</accession>
<proteinExistence type="predicted"/>
<evidence type="ECO:0000313" key="1">
    <source>
        <dbReference type="EMBL" id="KAF0517966.1"/>
    </source>
</evidence>
<comment type="caution">
    <text evidence="1">The sequence shown here is derived from an EMBL/GenBank/DDBJ whole genome shotgun (WGS) entry which is preliminary data.</text>
</comment>
<gene>
    <name evidence="1" type="ORF">F8M41_016859</name>
</gene>
<dbReference type="OrthoDB" id="2425421at2759"/>
<keyword evidence="2" id="KW-1185">Reference proteome</keyword>
<evidence type="ECO:0000313" key="2">
    <source>
        <dbReference type="Proteomes" id="UP000439903"/>
    </source>
</evidence>
<dbReference type="AlphaFoldDB" id="A0A8H4EMF2"/>
<dbReference type="EMBL" id="WTPW01000374">
    <property type="protein sequence ID" value="KAF0517966.1"/>
    <property type="molecule type" value="Genomic_DNA"/>
</dbReference>
<reference evidence="1 2" key="1">
    <citation type="journal article" date="2019" name="Environ. Microbiol.">
        <title>At the nexus of three kingdoms: the genome of the mycorrhizal fungus Gigaspora margarita provides insights into plant, endobacterial and fungal interactions.</title>
        <authorList>
            <person name="Venice F."/>
            <person name="Ghignone S."/>
            <person name="Salvioli di Fossalunga A."/>
            <person name="Amselem J."/>
            <person name="Novero M."/>
            <person name="Xianan X."/>
            <person name="Sedzielewska Toro K."/>
            <person name="Morin E."/>
            <person name="Lipzen A."/>
            <person name="Grigoriev I.V."/>
            <person name="Henrissat B."/>
            <person name="Martin F.M."/>
            <person name="Bonfante P."/>
        </authorList>
    </citation>
    <scope>NUCLEOTIDE SEQUENCE [LARGE SCALE GENOMIC DNA]</scope>
    <source>
        <strain evidence="1 2">BEG34</strain>
    </source>
</reference>
<name>A0A8H4EMF2_GIGMA</name>
<dbReference type="Proteomes" id="UP000439903">
    <property type="component" value="Unassembled WGS sequence"/>
</dbReference>
<sequence length="144" mass="16809">MTFAFTNYTDKDMFVMGDVSTNCVEDTTNNMEHRFTNYMENTFMYHIVNSFTNSMWNTLASINYPVDTFSNYMDNTFTNNVMQMNASETPIVDKDTGIDKDIRIMNKSIEFDYTESEDVDSYEAIQDTTNLDNHTNDENFCKVN</sequence>